<accession>A0AAD7HRZ6</accession>
<sequence length="145" mass="15088">MSKTLALFALLSATLVCSSVIRAPAPARLVVGKGPSTDSIPGTVLFETCVDENLVNCVGWEAFALVGRATPADCTSLDDIINTGINLANDVSSVAVLNARIGCTLYTSSTCDGKSLFINGSTTINALSAFNFDNIANSFVCLDQF</sequence>
<gene>
    <name evidence="2" type="ORF">B0H16DRAFT_1698187</name>
</gene>
<dbReference type="Gene3D" id="2.60.20.10">
    <property type="entry name" value="Crystallins"/>
    <property type="match status" value="1"/>
</dbReference>
<evidence type="ECO:0000256" key="1">
    <source>
        <dbReference type="SAM" id="SignalP"/>
    </source>
</evidence>
<keyword evidence="3" id="KW-1185">Reference proteome</keyword>
<reference evidence="2" key="1">
    <citation type="submission" date="2023-03" db="EMBL/GenBank/DDBJ databases">
        <title>Massive genome expansion in bonnet fungi (Mycena s.s.) driven by repeated elements and novel gene families across ecological guilds.</title>
        <authorList>
            <consortium name="Lawrence Berkeley National Laboratory"/>
            <person name="Harder C.B."/>
            <person name="Miyauchi S."/>
            <person name="Viragh M."/>
            <person name="Kuo A."/>
            <person name="Thoen E."/>
            <person name="Andreopoulos B."/>
            <person name="Lu D."/>
            <person name="Skrede I."/>
            <person name="Drula E."/>
            <person name="Henrissat B."/>
            <person name="Morin E."/>
            <person name="Kohler A."/>
            <person name="Barry K."/>
            <person name="LaButti K."/>
            <person name="Morin E."/>
            <person name="Salamov A."/>
            <person name="Lipzen A."/>
            <person name="Mereny Z."/>
            <person name="Hegedus B."/>
            <person name="Baldrian P."/>
            <person name="Stursova M."/>
            <person name="Weitz H."/>
            <person name="Taylor A."/>
            <person name="Grigoriev I.V."/>
            <person name="Nagy L.G."/>
            <person name="Martin F."/>
            <person name="Kauserud H."/>
        </authorList>
    </citation>
    <scope>NUCLEOTIDE SEQUENCE</scope>
    <source>
        <strain evidence="2">CBHHK182m</strain>
    </source>
</reference>
<protein>
    <submittedName>
        <fullName evidence="2">Uncharacterized protein</fullName>
    </submittedName>
</protein>
<organism evidence="2 3">
    <name type="scientific">Mycena metata</name>
    <dbReference type="NCBI Taxonomy" id="1033252"/>
    <lineage>
        <taxon>Eukaryota</taxon>
        <taxon>Fungi</taxon>
        <taxon>Dikarya</taxon>
        <taxon>Basidiomycota</taxon>
        <taxon>Agaricomycotina</taxon>
        <taxon>Agaricomycetes</taxon>
        <taxon>Agaricomycetidae</taxon>
        <taxon>Agaricales</taxon>
        <taxon>Marasmiineae</taxon>
        <taxon>Mycenaceae</taxon>
        <taxon>Mycena</taxon>
    </lineage>
</organism>
<evidence type="ECO:0000313" key="3">
    <source>
        <dbReference type="Proteomes" id="UP001215598"/>
    </source>
</evidence>
<name>A0AAD7HRZ6_9AGAR</name>
<evidence type="ECO:0000313" key="2">
    <source>
        <dbReference type="EMBL" id="KAJ7725944.1"/>
    </source>
</evidence>
<proteinExistence type="predicted"/>
<keyword evidence="1" id="KW-0732">Signal</keyword>
<feature type="signal peptide" evidence="1">
    <location>
        <begin position="1"/>
        <end position="18"/>
    </location>
</feature>
<dbReference type="AlphaFoldDB" id="A0AAD7HRZ6"/>
<feature type="chain" id="PRO_5042240724" evidence="1">
    <location>
        <begin position="19"/>
        <end position="145"/>
    </location>
</feature>
<dbReference type="EMBL" id="JARKIB010000190">
    <property type="protein sequence ID" value="KAJ7725944.1"/>
    <property type="molecule type" value="Genomic_DNA"/>
</dbReference>
<comment type="caution">
    <text evidence="2">The sequence shown here is derived from an EMBL/GenBank/DDBJ whole genome shotgun (WGS) entry which is preliminary data.</text>
</comment>
<dbReference type="Proteomes" id="UP001215598">
    <property type="component" value="Unassembled WGS sequence"/>
</dbReference>